<evidence type="ECO:0000313" key="3">
    <source>
        <dbReference type="EMBL" id="MEB3101771.1"/>
    </source>
</evidence>
<dbReference type="EMBL" id="JAYJLD010000010">
    <property type="protein sequence ID" value="MEB3101771.1"/>
    <property type="molecule type" value="Genomic_DNA"/>
</dbReference>
<dbReference type="InterPro" id="IPR050345">
    <property type="entry name" value="Aliph_Amidase/BUP"/>
</dbReference>
<dbReference type="Pfam" id="PF00795">
    <property type="entry name" value="CN_hydrolase"/>
    <property type="match status" value="1"/>
</dbReference>
<dbReference type="InterPro" id="IPR003010">
    <property type="entry name" value="C-N_Hydrolase"/>
</dbReference>
<keyword evidence="4" id="KW-1185">Reference proteome</keyword>
<dbReference type="PANTHER" id="PTHR43674">
    <property type="entry name" value="NITRILASE C965.09-RELATED"/>
    <property type="match status" value="1"/>
</dbReference>
<sequence length="293" mass="32374">MKQSVQAALVQFSPWPMREMDRNVDYIKSQIDNLAQTGNELIVFPEMSVTNFFEHDANGREAYWNHGAIAIEGPQLNSIIMKAREHQCYVVVGFAERSPVIGMMHNSAALIGPDGLIGVARKIHFPGLEKLYYTSGTSIDVFETPIGRIGICICYDCMFPEVTRALAVKGAEIIVSVSSIWEGGAKGGIGLPEYKKAFWDQLPLVRAMENQAFVIACNGGGSHMIGRDIGTWSRLGMSKIVAPNGEMLAKADHADEAVLTAVLKERELIQSRSQYTFLADRKPYLFQDLNTIS</sequence>
<reference evidence="3" key="1">
    <citation type="submission" date="2023-12" db="EMBL/GenBank/DDBJ databases">
        <title>Fervidustalea candida gen. nov., sp. nov., a novel member of the family Paenibacillaceae isolated from a geothermal area.</title>
        <authorList>
            <person name="Li W.-J."/>
            <person name="Jiao J.-Y."/>
            <person name="Chen Y."/>
        </authorList>
    </citation>
    <scope>NUCLEOTIDE SEQUENCE</scope>
    <source>
        <strain evidence="3">SYSU GA230002</strain>
    </source>
</reference>
<gene>
    <name evidence="3" type="ORF">VF724_08855</name>
</gene>
<comment type="caution">
    <text evidence="3">The sequence shown here is derived from an EMBL/GenBank/DDBJ whole genome shotgun (WGS) entry which is preliminary data.</text>
</comment>
<dbReference type="Proteomes" id="UP001310386">
    <property type="component" value="Unassembled WGS sequence"/>
</dbReference>
<name>A0ABU5ZGZ8_9BACL</name>
<organism evidence="3 4">
    <name type="scientific">Ferviditalea candida</name>
    <dbReference type="NCBI Taxonomy" id="3108399"/>
    <lineage>
        <taxon>Bacteria</taxon>
        <taxon>Bacillati</taxon>
        <taxon>Bacillota</taxon>
        <taxon>Bacilli</taxon>
        <taxon>Bacillales</taxon>
        <taxon>Paenibacillaceae</taxon>
        <taxon>Ferviditalea</taxon>
    </lineage>
</organism>
<evidence type="ECO:0000256" key="1">
    <source>
        <dbReference type="ARBA" id="ARBA00022801"/>
    </source>
</evidence>
<keyword evidence="1 3" id="KW-0378">Hydrolase</keyword>
<dbReference type="RefSeq" id="WP_371753889.1">
    <property type="nucleotide sequence ID" value="NZ_JAYJLD010000010.1"/>
</dbReference>
<evidence type="ECO:0000259" key="2">
    <source>
        <dbReference type="PROSITE" id="PS50263"/>
    </source>
</evidence>
<dbReference type="GO" id="GO:0016787">
    <property type="term" value="F:hydrolase activity"/>
    <property type="evidence" value="ECO:0007669"/>
    <property type="project" value="UniProtKB-KW"/>
</dbReference>
<accession>A0ABU5ZGZ8</accession>
<dbReference type="SUPFAM" id="SSF56317">
    <property type="entry name" value="Carbon-nitrogen hydrolase"/>
    <property type="match status" value="1"/>
</dbReference>
<dbReference type="PROSITE" id="PS50263">
    <property type="entry name" value="CN_HYDROLASE"/>
    <property type="match status" value="1"/>
</dbReference>
<dbReference type="InterPro" id="IPR036526">
    <property type="entry name" value="C-N_Hydrolase_sf"/>
</dbReference>
<dbReference type="Gene3D" id="3.60.110.10">
    <property type="entry name" value="Carbon-nitrogen hydrolase"/>
    <property type="match status" value="1"/>
</dbReference>
<dbReference type="CDD" id="cd07197">
    <property type="entry name" value="nitrilase"/>
    <property type="match status" value="1"/>
</dbReference>
<dbReference type="PANTHER" id="PTHR43674:SF16">
    <property type="entry name" value="CARBON-NITROGEN FAMILY, PUTATIVE (AFU_ORTHOLOGUE AFUA_5G02350)-RELATED"/>
    <property type="match status" value="1"/>
</dbReference>
<evidence type="ECO:0000313" key="4">
    <source>
        <dbReference type="Proteomes" id="UP001310386"/>
    </source>
</evidence>
<feature type="domain" description="CN hydrolase" evidence="2">
    <location>
        <begin position="5"/>
        <end position="265"/>
    </location>
</feature>
<proteinExistence type="predicted"/>
<protein>
    <submittedName>
        <fullName evidence="3">Carbon-nitrogen hydrolase family protein</fullName>
    </submittedName>
</protein>